<evidence type="ECO:0000313" key="1">
    <source>
        <dbReference type="EMBL" id="KAH7663233.1"/>
    </source>
</evidence>
<accession>A0ACB7UR89</accession>
<proteinExistence type="predicted"/>
<comment type="caution">
    <text evidence="1">The sequence shown here is derived from an EMBL/GenBank/DDBJ whole genome shotgun (WGS) entry which is preliminary data.</text>
</comment>
<name>A0ACB7UR89_DIOAL</name>
<dbReference type="Proteomes" id="UP000827976">
    <property type="component" value="Chromosome 14"/>
</dbReference>
<evidence type="ECO:0000313" key="2">
    <source>
        <dbReference type="Proteomes" id="UP000827976"/>
    </source>
</evidence>
<gene>
    <name evidence="1" type="ORF">IHE45_14G039700</name>
</gene>
<dbReference type="EMBL" id="CM037024">
    <property type="protein sequence ID" value="KAH7663233.1"/>
    <property type="molecule type" value="Genomic_DNA"/>
</dbReference>
<keyword evidence="2" id="KW-1185">Reference proteome</keyword>
<sequence length="84" mass="9681">MEVVIEGLAMSAMLIDQMIQEMMRNCLSPLLKELLNTVILRPNEAAAGMDEKLRKQQIMELEVLAKWMELVNEQIRVPPRSGWN</sequence>
<reference evidence="2" key="1">
    <citation type="journal article" date="2022" name="Nat. Commun.">
        <title>Chromosome evolution and the genetic basis of agronomically important traits in greater yam.</title>
        <authorList>
            <person name="Bredeson J.V."/>
            <person name="Lyons J.B."/>
            <person name="Oniyinde I.O."/>
            <person name="Okereke N.R."/>
            <person name="Kolade O."/>
            <person name="Nnabue I."/>
            <person name="Nwadili C.O."/>
            <person name="Hribova E."/>
            <person name="Parker M."/>
            <person name="Nwogha J."/>
            <person name="Shu S."/>
            <person name="Carlson J."/>
            <person name="Kariba R."/>
            <person name="Muthemba S."/>
            <person name="Knop K."/>
            <person name="Barton G.J."/>
            <person name="Sherwood A.V."/>
            <person name="Lopez-Montes A."/>
            <person name="Asiedu R."/>
            <person name="Jamnadass R."/>
            <person name="Muchugi A."/>
            <person name="Goodstein D."/>
            <person name="Egesi C.N."/>
            <person name="Featherston J."/>
            <person name="Asfaw A."/>
            <person name="Simpson G.G."/>
            <person name="Dolezel J."/>
            <person name="Hendre P.S."/>
            <person name="Van Deynze A."/>
            <person name="Kumar P.L."/>
            <person name="Obidiegwu J.E."/>
            <person name="Bhattacharjee R."/>
            <person name="Rokhsar D.S."/>
        </authorList>
    </citation>
    <scope>NUCLEOTIDE SEQUENCE [LARGE SCALE GENOMIC DNA]</scope>
    <source>
        <strain evidence="2">cv. TDa95/00328</strain>
    </source>
</reference>
<protein>
    <submittedName>
        <fullName evidence="1">Uncharacterized protein</fullName>
    </submittedName>
</protein>
<organism evidence="1 2">
    <name type="scientific">Dioscorea alata</name>
    <name type="common">Purple yam</name>
    <dbReference type="NCBI Taxonomy" id="55571"/>
    <lineage>
        <taxon>Eukaryota</taxon>
        <taxon>Viridiplantae</taxon>
        <taxon>Streptophyta</taxon>
        <taxon>Embryophyta</taxon>
        <taxon>Tracheophyta</taxon>
        <taxon>Spermatophyta</taxon>
        <taxon>Magnoliopsida</taxon>
        <taxon>Liliopsida</taxon>
        <taxon>Dioscoreales</taxon>
        <taxon>Dioscoreaceae</taxon>
        <taxon>Dioscorea</taxon>
    </lineage>
</organism>